<dbReference type="EMBL" id="BMAC01001225">
    <property type="protein sequence ID" value="GFQ06368.1"/>
    <property type="molecule type" value="Genomic_DNA"/>
</dbReference>
<dbReference type="GO" id="GO:0030570">
    <property type="term" value="F:pectate lyase activity"/>
    <property type="evidence" value="ECO:0007669"/>
    <property type="project" value="InterPro"/>
</dbReference>
<dbReference type="InterPro" id="IPR012334">
    <property type="entry name" value="Pectin_lyas_fold"/>
</dbReference>
<dbReference type="PANTHER" id="PTHR31683:SF113">
    <property type="entry name" value="PECTATE LYASE"/>
    <property type="match status" value="1"/>
</dbReference>
<dbReference type="SUPFAM" id="SSF51126">
    <property type="entry name" value="Pectin lyase-like"/>
    <property type="match status" value="1"/>
</dbReference>
<dbReference type="InterPro" id="IPR011050">
    <property type="entry name" value="Pectin_lyase_fold/virulence"/>
</dbReference>
<keyword evidence="1" id="KW-0456">Lyase</keyword>
<protein>
    <submittedName>
        <fullName evidence="1">Putative pectate lyase 11</fullName>
    </submittedName>
</protein>
<dbReference type="Proteomes" id="UP000653305">
    <property type="component" value="Unassembled WGS sequence"/>
</dbReference>
<sequence>MFEGGRGYDVDVIQIKPNSIHIWIDRCSLSDYDHGLIDITRGSMNITISRCHFANHDKRCSSGPTLRTRVIDASALLFAIISSTGPDRDIRMSDTENYVCIITLGIGEFIPFTESQTCRYIHSATFMKLDKRRWQLNIYVSIR</sequence>
<dbReference type="PANTHER" id="PTHR31683">
    <property type="entry name" value="PECTATE LYASE 18-RELATED"/>
    <property type="match status" value="1"/>
</dbReference>
<comment type="caution">
    <text evidence="1">The sequence shown here is derived from an EMBL/GenBank/DDBJ whole genome shotgun (WGS) entry which is preliminary data.</text>
</comment>
<organism evidence="1 2">
    <name type="scientific">Phtheirospermum japonicum</name>
    <dbReference type="NCBI Taxonomy" id="374723"/>
    <lineage>
        <taxon>Eukaryota</taxon>
        <taxon>Viridiplantae</taxon>
        <taxon>Streptophyta</taxon>
        <taxon>Embryophyta</taxon>
        <taxon>Tracheophyta</taxon>
        <taxon>Spermatophyta</taxon>
        <taxon>Magnoliopsida</taxon>
        <taxon>eudicotyledons</taxon>
        <taxon>Gunneridae</taxon>
        <taxon>Pentapetalae</taxon>
        <taxon>asterids</taxon>
        <taxon>lamiids</taxon>
        <taxon>Lamiales</taxon>
        <taxon>Orobanchaceae</taxon>
        <taxon>Orobanchaceae incertae sedis</taxon>
        <taxon>Phtheirospermum</taxon>
    </lineage>
</organism>
<reference evidence="1" key="1">
    <citation type="submission" date="2020-07" db="EMBL/GenBank/DDBJ databases">
        <title>Ethylene signaling mediates host invasion by parasitic plants.</title>
        <authorList>
            <person name="Yoshida S."/>
        </authorList>
    </citation>
    <scope>NUCLEOTIDE SEQUENCE</scope>
    <source>
        <strain evidence="1">Okayama</strain>
    </source>
</reference>
<dbReference type="Gene3D" id="2.160.20.10">
    <property type="entry name" value="Single-stranded right-handed beta-helix, Pectin lyase-like"/>
    <property type="match status" value="1"/>
</dbReference>
<name>A0A830D169_9LAMI</name>
<evidence type="ECO:0000313" key="2">
    <source>
        <dbReference type="Proteomes" id="UP000653305"/>
    </source>
</evidence>
<keyword evidence="2" id="KW-1185">Reference proteome</keyword>
<dbReference type="AlphaFoldDB" id="A0A830D169"/>
<accession>A0A830D169</accession>
<dbReference type="OrthoDB" id="1984071at2759"/>
<gene>
    <name evidence="1" type="ORF">PHJA_002780800</name>
</gene>
<evidence type="ECO:0000313" key="1">
    <source>
        <dbReference type="EMBL" id="GFQ06368.1"/>
    </source>
</evidence>
<proteinExistence type="predicted"/>
<dbReference type="InterPro" id="IPR045032">
    <property type="entry name" value="PEL"/>
</dbReference>